<dbReference type="Pfam" id="PF21313">
    <property type="entry name" value="EthR_C"/>
    <property type="match status" value="1"/>
</dbReference>
<dbReference type="InterPro" id="IPR009057">
    <property type="entry name" value="Homeodomain-like_sf"/>
</dbReference>
<proteinExistence type="predicted"/>
<feature type="domain" description="HTH tetR-type" evidence="3">
    <location>
        <begin position="41"/>
        <end position="101"/>
    </location>
</feature>
<dbReference type="Proteomes" id="UP000020681">
    <property type="component" value="Unassembled WGS sequence"/>
</dbReference>
<name>A0ABN0RAM0_MYCUL</name>
<dbReference type="SUPFAM" id="SSF48498">
    <property type="entry name" value="Tetracyclin repressor-like, C-terminal domain"/>
    <property type="match status" value="1"/>
</dbReference>
<sequence length="278" mass="30569">MLSPSTECRNSRRAVSCRGVYFHCQSGIAEPGRRSARPSGDERELAILNTAEKLLEDRPMVDISVDDLAKGAGISRPTFYFYFPSKEAVLLTLLDRVVNEADAALDNLAQAPDVDHVTMWRNGINVFFETFGSHRAVVQGGQGVRSISTEVRELWSTFMQKWIAYTAKIIEAEREPGRRAGDAAALELATALNLMNERTLSASFLAEEPSVPETHVGRHPGARLGQQHLRRGSLTRNLSVRGANICSCTAMPPSCTRTWLRSTRPSSSVTPPRCGVGR</sequence>
<protein>
    <submittedName>
        <fullName evidence="4">HTH-type transcriptional regulator EthR domain protein</fullName>
    </submittedName>
</protein>
<dbReference type="PROSITE" id="PS50977">
    <property type="entry name" value="HTH_TETR_2"/>
    <property type="match status" value="1"/>
</dbReference>
<dbReference type="PRINTS" id="PR00455">
    <property type="entry name" value="HTHTETR"/>
</dbReference>
<dbReference type="SUPFAM" id="SSF46689">
    <property type="entry name" value="Homeodomain-like"/>
    <property type="match status" value="1"/>
</dbReference>
<feature type="DNA-binding region" description="H-T-H motif" evidence="2">
    <location>
        <begin position="64"/>
        <end position="83"/>
    </location>
</feature>
<dbReference type="InterPro" id="IPR036271">
    <property type="entry name" value="Tet_transcr_reg_TetR-rel_C_sf"/>
</dbReference>
<dbReference type="InterPro" id="IPR050109">
    <property type="entry name" value="HTH-type_TetR-like_transc_reg"/>
</dbReference>
<evidence type="ECO:0000256" key="2">
    <source>
        <dbReference type="PROSITE-ProRule" id="PRU00335"/>
    </source>
</evidence>
<dbReference type="InterPro" id="IPR049397">
    <property type="entry name" value="EthR_C"/>
</dbReference>
<evidence type="ECO:0000256" key="1">
    <source>
        <dbReference type="ARBA" id="ARBA00023125"/>
    </source>
</evidence>
<evidence type="ECO:0000313" key="5">
    <source>
        <dbReference type="Proteomes" id="UP000020681"/>
    </source>
</evidence>
<dbReference type="Gene3D" id="1.10.10.60">
    <property type="entry name" value="Homeodomain-like"/>
    <property type="match status" value="1"/>
</dbReference>
<gene>
    <name evidence="4" type="ORF">I551_8481</name>
</gene>
<dbReference type="EMBL" id="JAOL01000006">
    <property type="protein sequence ID" value="EUA94243.1"/>
    <property type="molecule type" value="Genomic_DNA"/>
</dbReference>
<organism evidence="4 5">
    <name type="scientific">Mycobacterium ulcerans str. Harvey</name>
    <dbReference type="NCBI Taxonomy" id="1299332"/>
    <lineage>
        <taxon>Bacteria</taxon>
        <taxon>Bacillati</taxon>
        <taxon>Actinomycetota</taxon>
        <taxon>Actinomycetes</taxon>
        <taxon>Mycobacteriales</taxon>
        <taxon>Mycobacteriaceae</taxon>
        <taxon>Mycobacterium</taxon>
        <taxon>Mycobacterium ulcerans group</taxon>
    </lineage>
</organism>
<dbReference type="Pfam" id="PF00440">
    <property type="entry name" value="TetR_N"/>
    <property type="match status" value="1"/>
</dbReference>
<keyword evidence="1 2" id="KW-0238">DNA-binding</keyword>
<accession>A0ABN0RAM0</accession>
<dbReference type="InterPro" id="IPR001647">
    <property type="entry name" value="HTH_TetR"/>
</dbReference>
<comment type="caution">
    <text evidence="4">The sequence shown here is derived from an EMBL/GenBank/DDBJ whole genome shotgun (WGS) entry which is preliminary data.</text>
</comment>
<dbReference type="Gene3D" id="1.10.357.10">
    <property type="entry name" value="Tetracycline Repressor, domain 2"/>
    <property type="match status" value="1"/>
</dbReference>
<reference evidence="4 5" key="1">
    <citation type="submission" date="2014-01" db="EMBL/GenBank/DDBJ databases">
        <authorList>
            <person name="Dobos K."/>
            <person name="Lenaerts A."/>
            <person name="Ordway D."/>
            <person name="DeGroote M.A."/>
            <person name="Parker T."/>
            <person name="Sizemore C."/>
            <person name="Tallon L.J."/>
            <person name="Sadzewicz L.K."/>
            <person name="Sengamalay N."/>
            <person name="Fraser C.M."/>
            <person name="Hine E."/>
            <person name="Shefchek K.A."/>
            <person name="Das S.P."/>
            <person name="Tettelin H."/>
        </authorList>
    </citation>
    <scope>NUCLEOTIDE SEQUENCE [LARGE SCALE GENOMIC DNA]</scope>
    <source>
        <strain evidence="4 5">Harvey</strain>
    </source>
</reference>
<evidence type="ECO:0000259" key="3">
    <source>
        <dbReference type="PROSITE" id="PS50977"/>
    </source>
</evidence>
<dbReference type="PANTHER" id="PTHR30055">
    <property type="entry name" value="HTH-TYPE TRANSCRIPTIONAL REGULATOR RUTR"/>
    <property type="match status" value="1"/>
</dbReference>
<dbReference type="PANTHER" id="PTHR30055:SF184">
    <property type="entry name" value="HTH-TYPE TRANSCRIPTIONAL REGULATOR ETHR"/>
    <property type="match status" value="1"/>
</dbReference>
<keyword evidence="5" id="KW-1185">Reference proteome</keyword>
<evidence type="ECO:0000313" key="4">
    <source>
        <dbReference type="EMBL" id="EUA94243.1"/>
    </source>
</evidence>